<reference evidence="1" key="2">
    <citation type="journal article" date="2021" name="PeerJ">
        <title>Extensive microbial diversity within the chicken gut microbiome revealed by metagenomics and culture.</title>
        <authorList>
            <person name="Gilroy R."/>
            <person name="Ravi A."/>
            <person name="Getino M."/>
            <person name="Pursley I."/>
            <person name="Horton D.L."/>
            <person name="Alikhan N.F."/>
            <person name="Baker D."/>
            <person name="Gharbi K."/>
            <person name="Hall N."/>
            <person name="Watson M."/>
            <person name="Adriaenssens E.M."/>
            <person name="Foster-Nyarko E."/>
            <person name="Jarju S."/>
            <person name="Secka A."/>
            <person name="Antonio M."/>
            <person name="Oren A."/>
            <person name="Chaudhuri R.R."/>
            <person name="La Ragione R."/>
            <person name="Hildebrand F."/>
            <person name="Pallen M.J."/>
        </authorList>
    </citation>
    <scope>NUCLEOTIDE SEQUENCE</scope>
    <source>
        <strain evidence="1">CHK189-12415</strain>
    </source>
</reference>
<evidence type="ECO:0000313" key="1">
    <source>
        <dbReference type="EMBL" id="HIR61709.1"/>
    </source>
</evidence>
<reference evidence="1" key="1">
    <citation type="submission" date="2020-10" db="EMBL/GenBank/DDBJ databases">
        <authorList>
            <person name="Gilroy R."/>
        </authorList>
    </citation>
    <scope>NUCLEOTIDE SEQUENCE</scope>
    <source>
        <strain evidence="1">CHK189-12415</strain>
    </source>
</reference>
<comment type="caution">
    <text evidence="1">The sequence shown here is derived from an EMBL/GenBank/DDBJ whole genome shotgun (WGS) entry which is preliminary data.</text>
</comment>
<accession>A0A9D1DYW9</accession>
<organism evidence="1 2">
    <name type="scientific">Candidatus Faecivivens stercoravium</name>
    <dbReference type="NCBI Taxonomy" id="2840803"/>
    <lineage>
        <taxon>Bacteria</taxon>
        <taxon>Bacillati</taxon>
        <taxon>Bacillota</taxon>
        <taxon>Clostridia</taxon>
        <taxon>Eubacteriales</taxon>
        <taxon>Oscillospiraceae</taxon>
        <taxon>Oscillospiraceae incertae sedis</taxon>
        <taxon>Candidatus Faecivivens</taxon>
    </lineage>
</organism>
<evidence type="ECO:0000313" key="2">
    <source>
        <dbReference type="Proteomes" id="UP000824241"/>
    </source>
</evidence>
<sequence>MEEILPARRLFCRLREYSLDFFTGLLYNKNIHRQTPDARRAQAEQENGGFSHARFCKGYAEQGP</sequence>
<name>A0A9D1DYW9_9FIRM</name>
<protein>
    <submittedName>
        <fullName evidence="1">Uncharacterized protein</fullName>
    </submittedName>
</protein>
<proteinExistence type="predicted"/>
<dbReference type="AlphaFoldDB" id="A0A9D1DYW9"/>
<dbReference type="EMBL" id="DVHA01000294">
    <property type="protein sequence ID" value="HIR61709.1"/>
    <property type="molecule type" value="Genomic_DNA"/>
</dbReference>
<gene>
    <name evidence="1" type="ORF">IAB37_09065</name>
</gene>
<dbReference type="Proteomes" id="UP000824241">
    <property type="component" value="Unassembled WGS sequence"/>
</dbReference>